<reference evidence="2" key="1">
    <citation type="journal article" date="2019" name="Int. J. Syst. Evol. Microbiol.">
        <title>The Global Catalogue of Microorganisms (GCM) 10K type strain sequencing project: providing services to taxonomists for standard genome sequencing and annotation.</title>
        <authorList>
            <consortium name="The Broad Institute Genomics Platform"/>
            <consortium name="The Broad Institute Genome Sequencing Center for Infectious Disease"/>
            <person name="Wu L."/>
            <person name="Ma J."/>
        </authorList>
    </citation>
    <scope>NUCLEOTIDE SEQUENCE [LARGE SCALE GENOMIC DNA]</scope>
    <source>
        <strain evidence="2">JCM 4816</strain>
    </source>
</reference>
<dbReference type="Pfam" id="PF00459">
    <property type="entry name" value="Inositol_P"/>
    <property type="match status" value="1"/>
</dbReference>
<proteinExistence type="predicted"/>
<dbReference type="InterPro" id="IPR000760">
    <property type="entry name" value="Inositol_monophosphatase-like"/>
</dbReference>
<dbReference type="EMBL" id="JBHSQJ010000046">
    <property type="protein sequence ID" value="MFC5907946.1"/>
    <property type="molecule type" value="Genomic_DNA"/>
</dbReference>
<dbReference type="PANTHER" id="PTHR20854">
    <property type="entry name" value="INOSITOL MONOPHOSPHATASE"/>
    <property type="match status" value="1"/>
</dbReference>
<dbReference type="Gene3D" id="3.30.540.10">
    <property type="entry name" value="Fructose-1,6-Bisphosphatase, subunit A, domain 1"/>
    <property type="match status" value="1"/>
</dbReference>
<protein>
    <submittedName>
        <fullName evidence="1">Inositol monophosphatase family protein</fullName>
    </submittedName>
</protein>
<sequence length="267" mass="28245">MNDARILDAMTDAVQATGALLLGLERPKRPAADRAETERRFAALDRLALDPLRERLADVSPNAVWTDEMDTRVPARGDAWVADAMDGAVQYLQGLPHWCVSLTLVRDRQAQAVVLHNPPLGETCTAARGQGAFRNGEVLVPSAKQDLGVALLGTSHPPTVAREPEAVEAAGRSLSALLPHVGAVRNLGPTSWQIADTAAGRMDGFWQFGTDDTNLLGPALVATEAGLTVTDLDGRPWSAGARSFLAAPAPLHDLILRAVNTGATADC</sequence>
<dbReference type="RefSeq" id="WP_380582873.1">
    <property type="nucleotide sequence ID" value="NZ_JBHSQJ010000046.1"/>
</dbReference>
<dbReference type="CDD" id="cd01637">
    <property type="entry name" value="IMPase_like"/>
    <property type="match status" value="1"/>
</dbReference>
<dbReference type="Proteomes" id="UP001596174">
    <property type="component" value="Unassembled WGS sequence"/>
</dbReference>
<dbReference type="Gene3D" id="3.40.190.80">
    <property type="match status" value="1"/>
</dbReference>
<evidence type="ECO:0000313" key="1">
    <source>
        <dbReference type="EMBL" id="MFC5907946.1"/>
    </source>
</evidence>
<dbReference type="PRINTS" id="PR00377">
    <property type="entry name" value="IMPHPHTASES"/>
</dbReference>
<dbReference type="PANTHER" id="PTHR20854:SF4">
    <property type="entry name" value="INOSITOL-1-MONOPHOSPHATASE-RELATED"/>
    <property type="match status" value="1"/>
</dbReference>
<name>A0ABW1G276_9ACTN</name>
<keyword evidence="2" id="KW-1185">Reference proteome</keyword>
<comment type="caution">
    <text evidence="1">The sequence shown here is derived from an EMBL/GenBank/DDBJ whole genome shotgun (WGS) entry which is preliminary data.</text>
</comment>
<organism evidence="1 2">
    <name type="scientific">Streptacidiphilus monticola</name>
    <dbReference type="NCBI Taxonomy" id="2161674"/>
    <lineage>
        <taxon>Bacteria</taxon>
        <taxon>Bacillati</taxon>
        <taxon>Actinomycetota</taxon>
        <taxon>Actinomycetes</taxon>
        <taxon>Kitasatosporales</taxon>
        <taxon>Streptomycetaceae</taxon>
        <taxon>Streptacidiphilus</taxon>
    </lineage>
</organism>
<dbReference type="SUPFAM" id="SSF56655">
    <property type="entry name" value="Carbohydrate phosphatase"/>
    <property type="match status" value="1"/>
</dbReference>
<accession>A0ABW1G276</accession>
<gene>
    <name evidence="1" type="ORF">ACFP3V_12060</name>
</gene>
<evidence type="ECO:0000313" key="2">
    <source>
        <dbReference type="Proteomes" id="UP001596174"/>
    </source>
</evidence>